<feature type="transmembrane region" description="Helical" evidence="1">
    <location>
        <begin position="132"/>
        <end position="154"/>
    </location>
</feature>
<keyword evidence="1" id="KW-0472">Membrane</keyword>
<evidence type="ECO:0008006" key="4">
    <source>
        <dbReference type="Google" id="ProtNLM"/>
    </source>
</evidence>
<sequence>MKLFSFWWNFTNRHAYLILMSVFIVWCALGVFPLACYETDSLQLILGCDYAYSHGLEFPPVISYAYYMQPLTIIMVVALKHLMPILTCEQIYCLVTAVSSLIFLIGCVEFARHVTNGRRVNVLIAAMLLPEMYAIAMYPNSAIPAAACFVWAMICLTKERYWTAGLLMCAAPLLRADVMIAYPAILPLFLFEGKTSKKSIILSIVYAASVVTVDIFFFRLLKADFFSSANSYEAWNGIITLTQNMMSIFGFYSLPYLLLLPLGICRLCSQRMWRELFLVLLPILLLHFFFRKMGCASKHYLYIAPFVIIAGVRALSWICRTLSNRRLLRYAVVVCVIGYYTVSVRLWVPNPNLSYTYEDRRYNEGLVLDICSVSFSSSGAALSLGIGAGQYVATADELCLASGHIFYPWYIHSLKSELKTDCENQKRAIETFPSSSNIIACSWATWAPIASMCLTEGQDVYYDSDKRLLTIQDKDRRLSVWLVDRGWEEQWQFVNDVKAFCQSLPAEEMKYILVPTISFRLESYLKQFESESRIEKITDGLYEIKESRTE</sequence>
<feature type="transmembrane region" description="Helical" evidence="1">
    <location>
        <begin position="160"/>
        <end position="188"/>
    </location>
</feature>
<feature type="transmembrane region" description="Helical" evidence="1">
    <location>
        <begin position="15"/>
        <end position="37"/>
    </location>
</feature>
<organism evidence="2 3">
    <name type="scientific">Tannerella forsythia</name>
    <name type="common">Bacteroides forsythus</name>
    <dbReference type="NCBI Taxonomy" id="28112"/>
    <lineage>
        <taxon>Bacteria</taxon>
        <taxon>Pseudomonadati</taxon>
        <taxon>Bacteroidota</taxon>
        <taxon>Bacteroidia</taxon>
        <taxon>Bacteroidales</taxon>
        <taxon>Tannerellaceae</taxon>
        <taxon>Tannerella</taxon>
    </lineage>
</organism>
<dbReference type="Proteomes" id="UP000182057">
    <property type="component" value="Unassembled WGS sequence"/>
</dbReference>
<reference evidence="2 3" key="1">
    <citation type="submission" date="2016-09" db="EMBL/GenBank/DDBJ databases">
        <authorList>
            <person name="Capua I."/>
            <person name="De Benedictis P."/>
            <person name="Joannis T."/>
            <person name="Lombin L.H."/>
            <person name="Cattoli G."/>
        </authorList>
    </citation>
    <scope>NUCLEOTIDE SEQUENCE [LARGE SCALE GENOMIC DNA]</scope>
    <source>
        <strain evidence="2 3">UB20</strain>
    </source>
</reference>
<dbReference type="RefSeq" id="WP_155642556.1">
    <property type="nucleotide sequence ID" value="NZ_CAJPTF010000033.1"/>
</dbReference>
<feature type="transmembrane region" description="Helical" evidence="1">
    <location>
        <begin position="330"/>
        <end position="348"/>
    </location>
</feature>
<gene>
    <name evidence="2" type="ORF">TFUB20_00879</name>
</gene>
<feature type="transmembrane region" description="Helical" evidence="1">
    <location>
        <begin position="200"/>
        <end position="221"/>
    </location>
</feature>
<name>A0A1D3UIQ4_TANFO</name>
<feature type="transmembrane region" description="Helical" evidence="1">
    <location>
        <begin position="58"/>
        <end position="79"/>
    </location>
</feature>
<evidence type="ECO:0000256" key="1">
    <source>
        <dbReference type="SAM" id="Phobius"/>
    </source>
</evidence>
<evidence type="ECO:0000313" key="2">
    <source>
        <dbReference type="EMBL" id="SCQ19964.1"/>
    </source>
</evidence>
<evidence type="ECO:0000313" key="3">
    <source>
        <dbReference type="Proteomes" id="UP000182057"/>
    </source>
</evidence>
<feature type="transmembrane region" description="Helical" evidence="1">
    <location>
        <begin position="91"/>
        <end position="111"/>
    </location>
</feature>
<keyword evidence="1" id="KW-1133">Transmembrane helix</keyword>
<dbReference type="EMBL" id="FMMM01000031">
    <property type="protein sequence ID" value="SCQ19964.1"/>
    <property type="molecule type" value="Genomic_DNA"/>
</dbReference>
<keyword evidence="1" id="KW-0812">Transmembrane</keyword>
<proteinExistence type="predicted"/>
<accession>A0A1D3UIQ4</accession>
<dbReference type="AlphaFoldDB" id="A0A1D3UIQ4"/>
<protein>
    <recommendedName>
        <fullName evidence="4">Glycosyltransferase RgtA/B/C/D-like domain-containing protein</fullName>
    </recommendedName>
</protein>
<feature type="transmembrane region" description="Helical" evidence="1">
    <location>
        <begin position="300"/>
        <end position="318"/>
    </location>
</feature>
<feature type="transmembrane region" description="Helical" evidence="1">
    <location>
        <begin position="276"/>
        <end position="294"/>
    </location>
</feature>
<feature type="transmembrane region" description="Helical" evidence="1">
    <location>
        <begin position="241"/>
        <end position="264"/>
    </location>
</feature>